<evidence type="ECO:0000256" key="1">
    <source>
        <dbReference type="SAM" id="Coils"/>
    </source>
</evidence>
<dbReference type="InterPro" id="IPR029787">
    <property type="entry name" value="Nucleotide_cyclase"/>
</dbReference>
<gene>
    <name evidence="5" type="primary">csrD</name>
    <name evidence="6" type="ORF">CC99x_004070</name>
    <name evidence="5" type="ORF">CC99x_01522</name>
</gene>
<evidence type="ECO:0000259" key="3">
    <source>
        <dbReference type="PROSITE" id="PS50883"/>
    </source>
</evidence>
<dbReference type="Pfam" id="PF16448">
    <property type="entry name" value="LapD_MoxY_N"/>
    <property type="match status" value="1"/>
</dbReference>
<dbReference type="SMART" id="SM00267">
    <property type="entry name" value="GGDEF"/>
    <property type="match status" value="1"/>
</dbReference>
<dbReference type="InterPro" id="IPR050706">
    <property type="entry name" value="Cyclic-di-GMP_PDE-like"/>
</dbReference>
<dbReference type="SUPFAM" id="SSF141868">
    <property type="entry name" value="EAL domain-like"/>
    <property type="match status" value="1"/>
</dbReference>
<evidence type="ECO:0000313" key="6">
    <source>
        <dbReference type="EMBL" id="MCS5708076.1"/>
    </source>
</evidence>
<dbReference type="Gene3D" id="3.20.20.450">
    <property type="entry name" value="EAL domain"/>
    <property type="match status" value="1"/>
</dbReference>
<dbReference type="PROSITE" id="PS50887">
    <property type="entry name" value="GGDEF"/>
    <property type="match status" value="1"/>
</dbReference>
<accession>A0A0Q9YQM7</accession>
<organism evidence="5">
    <name type="scientific">Candidatus Berkiella cookevillensis</name>
    <dbReference type="NCBI Taxonomy" id="437022"/>
    <lineage>
        <taxon>Bacteria</taxon>
        <taxon>Pseudomonadati</taxon>
        <taxon>Pseudomonadota</taxon>
        <taxon>Gammaproteobacteria</taxon>
        <taxon>Candidatus Berkiellales</taxon>
        <taxon>Candidatus Berkiellaceae</taxon>
        <taxon>Candidatus Berkiella</taxon>
    </lineage>
</organism>
<dbReference type="InterPro" id="IPR000160">
    <property type="entry name" value="GGDEF_dom"/>
</dbReference>
<feature type="domain" description="GGDEF" evidence="4">
    <location>
        <begin position="267"/>
        <end position="400"/>
    </location>
</feature>
<dbReference type="SMART" id="SM00052">
    <property type="entry name" value="EAL"/>
    <property type="match status" value="1"/>
</dbReference>
<dbReference type="GO" id="GO:0071111">
    <property type="term" value="F:cyclic-guanylate-specific phosphodiesterase activity"/>
    <property type="evidence" value="ECO:0007669"/>
    <property type="project" value="InterPro"/>
</dbReference>
<dbReference type="Pfam" id="PF00990">
    <property type="entry name" value="GGDEF"/>
    <property type="match status" value="1"/>
</dbReference>
<dbReference type="EMBL" id="LKHV01000007">
    <property type="protein sequence ID" value="KRG18312.1"/>
    <property type="molecule type" value="Genomic_DNA"/>
</dbReference>
<feature type="domain" description="EAL" evidence="3">
    <location>
        <begin position="409"/>
        <end position="649"/>
    </location>
</feature>
<evidence type="ECO:0000259" key="4">
    <source>
        <dbReference type="PROSITE" id="PS50887"/>
    </source>
</evidence>
<dbReference type="InterPro" id="IPR032244">
    <property type="entry name" value="LapD_MoxY_N"/>
</dbReference>
<dbReference type="SUPFAM" id="SSF55073">
    <property type="entry name" value="Nucleotide cyclase"/>
    <property type="match status" value="1"/>
</dbReference>
<keyword evidence="2" id="KW-0472">Membrane</keyword>
<dbReference type="NCBIfam" id="TIGR00254">
    <property type="entry name" value="GGDEF"/>
    <property type="match status" value="1"/>
</dbReference>
<dbReference type="Gene3D" id="3.30.70.270">
    <property type="match status" value="1"/>
</dbReference>
<dbReference type="InterPro" id="IPR035919">
    <property type="entry name" value="EAL_sf"/>
</dbReference>
<dbReference type="CDD" id="cd01949">
    <property type="entry name" value="GGDEF"/>
    <property type="match status" value="1"/>
</dbReference>
<name>A0A0Q9YQM7_9GAMM</name>
<dbReference type="Proteomes" id="UP000051494">
    <property type="component" value="Unassembled WGS sequence"/>
</dbReference>
<dbReference type="AlphaFoldDB" id="A0A0Q9YQM7"/>
<dbReference type="STRING" id="437022.CC99x_01522"/>
<dbReference type="Gene3D" id="3.30.110.200">
    <property type="match status" value="1"/>
</dbReference>
<dbReference type="InterPro" id="IPR042461">
    <property type="entry name" value="LapD_MoxY_peri_C"/>
</dbReference>
<keyword evidence="7" id="KW-1185">Reference proteome</keyword>
<reference evidence="6" key="2">
    <citation type="journal article" date="2016" name="Genome Announc.">
        <title>Draft Genome Sequences of Two Novel Amoeba-Resistant Intranuclear Bacteria, 'Candidatus Berkiella cookevillensis' and 'Candidatus Berkiella aquae'.</title>
        <authorList>
            <person name="Mehari Y.T."/>
            <person name="Arivett B.A."/>
            <person name="Farone A.L."/>
            <person name="Gunderson J.H."/>
            <person name="Farone M.B."/>
        </authorList>
    </citation>
    <scope>NUCLEOTIDE SEQUENCE</scope>
    <source>
        <strain evidence="6">CC99</strain>
    </source>
</reference>
<keyword evidence="2" id="KW-0812">Transmembrane</keyword>
<feature type="transmembrane region" description="Helical" evidence="2">
    <location>
        <begin position="154"/>
        <end position="177"/>
    </location>
</feature>
<reference evidence="5" key="1">
    <citation type="submission" date="2015-09" db="EMBL/GenBank/DDBJ databases">
        <title>Draft Genome Sequences of Two Novel Amoeba-resistant Intranuclear Bacteria, Candidatus Berkiella cookevillensis and Candidatus Berkiella aquae.</title>
        <authorList>
            <person name="Mehari Y.T."/>
            <person name="Arivett B.A."/>
            <person name="Farone A.L."/>
            <person name="Gunderson J.H."/>
            <person name="Farone M.B."/>
        </authorList>
    </citation>
    <scope>NUCLEOTIDE SEQUENCE [LARGE SCALE GENOMIC DNA]</scope>
    <source>
        <strain evidence="5">CC99</strain>
    </source>
</reference>
<dbReference type="PROSITE" id="PS50883">
    <property type="entry name" value="EAL"/>
    <property type="match status" value="1"/>
</dbReference>
<dbReference type="PANTHER" id="PTHR33121">
    <property type="entry name" value="CYCLIC DI-GMP PHOSPHODIESTERASE PDEF"/>
    <property type="match status" value="1"/>
</dbReference>
<proteinExistence type="predicted"/>
<keyword evidence="1" id="KW-0175">Coiled coil</keyword>
<reference evidence="6" key="3">
    <citation type="submission" date="2021-06" db="EMBL/GenBank/DDBJ databases">
        <title>Genomic Description and Analysis of Intracellular Bacteria, Candidatus Berkiella cookevillensis and Candidatus Berkiella aquae.</title>
        <authorList>
            <person name="Kidane D.T."/>
            <person name="Mehari Y.T."/>
            <person name="Rice F.C."/>
            <person name="Arivett B.A."/>
            <person name="Farone A.L."/>
            <person name="Berk S.G."/>
            <person name="Farone M.B."/>
        </authorList>
    </citation>
    <scope>NUCLEOTIDE SEQUENCE</scope>
    <source>
        <strain evidence="6">CC99</strain>
    </source>
</reference>
<comment type="caution">
    <text evidence="5">The sequence shown here is derived from an EMBL/GenBank/DDBJ whole genome shotgun (WGS) entry which is preliminary data.</text>
</comment>
<keyword evidence="2" id="KW-1133">Transmembrane helix</keyword>
<dbReference type="EMBL" id="LKHV02000001">
    <property type="protein sequence ID" value="MCS5708076.1"/>
    <property type="molecule type" value="Genomic_DNA"/>
</dbReference>
<sequence length="649" mass="74061">MTLTRQLLLSGLFLLLSIFSGMLYYVIDNTQTFVDHQLGKHAKDTATSLGLSLSLAMEGNEIDIPTANRIVDAVWDSGYYKKIMIVNLKGKAEIERQLEVKVYQVPNWFINYIEVKTKEERAKIQSGWLQQGEVIVQSNPGFAYQQLWTTFIDALQWFVITALIAAVLGGFLLFIILKPLRAVTRQATAICNQQFVEESLPWTIDLRQVVEAMNNMSRRLKRLFEEQAKTTEELREQAFKSPVTKLANRRYFDIHFDHLLQDKEHSHTGVALLIEVNQFKAYNDKHGYESGDDLLKQVARQIEASLSSFENALIAHLGGASFAVILQDKVIDVGIEIAHSLSKTFSEFKQKGIAKEDDIAHIGLTVFNTNQTKRDILSQLDMALRQAQNAGPNAIHAIKIIDDKQVRGAQDWSKIFDEVVKNNKIKLHFQKIKMLQETSDLYETLMRVELDKDNVISAGMFMPMAERLNRITELDKCMINLLFEKIENAKISPRYYVNISPSSVDDADFVKWLIEKIKSLGKKANSVIIELPEYGVVHRIDKIRALFLQVSQLGSKTSIDHYGKNFSSFAYLNNLRLDYLKIDGSFVRNIHESDDNQFFIRSLVDIARSLDILVIAETVETEQEYGMLEQLKVDGMQGYYIAKPAQELS</sequence>
<protein>
    <submittedName>
        <fullName evidence="6">EAL domain-containing protein</fullName>
    </submittedName>
    <submittedName>
        <fullName evidence="5">RNase E specificity factor CsrD</fullName>
    </submittedName>
</protein>
<dbReference type="InterPro" id="IPR043128">
    <property type="entry name" value="Rev_trsase/Diguanyl_cyclase"/>
</dbReference>
<feature type="coiled-coil region" evidence="1">
    <location>
        <begin position="206"/>
        <end position="233"/>
    </location>
</feature>
<dbReference type="Pfam" id="PF00563">
    <property type="entry name" value="EAL"/>
    <property type="match status" value="1"/>
</dbReference>
<dbReference type="OrthoDB" id="5894408at2"/>
<evidence type="ECO:0000313" key="7">
    <source>
        <dbReference type="Proteomes" id="UP000051494"/>
    </source>
</evidence>
<dbReference type="CDD" id="cd01948">
    <property type="entry name" value="EAL"/>
    <property type="match status" value="1"/>
</dbReference>
<dbReference type="RefSeq" id="WP_057624617.1">
    <property type="nucleotide sequence ID" value="NZ_LKHV02000001.1"/>
</dbReference>
<dbReference type="Gene3D" id="6.20.270.20">
    <property type="entry name" value="LapD/MoxY periplasmic domain"/>
    <property type="match status" value="1"/>
</dbReference>
<feature type="transmembrane region" description="Helical" evidence="2">
    <location>
        <begin position="7"/>
        <end position="27"/>
    </location>
</feature>
<evidence type="ECO:0000256" key="2">
    <source>
        <dbReference type="SAM" id="Phobius"/>
    </source>
</evidence>
<dbReference type="InterPro" id="IPR001633">
    <property type="entry name" value="EAL_dom"/>
</dbReference>
<evidence type="ECO:0000313" key="5">
    <source>
        <dbReference type="EMBL" id="KRG18312.1"/>
    </source>
</evidence>
<dbReference type="PANTHER" id="PTHR33121:SF79">
    <property type="entry name" value="CYCLIC DI-GMP PHOSPHODIESTERASE PDED-RELATED"/>
    <property type="match status" value="1"/>
</dbReference>